<gene>
    <name evidence="2" type="ORF">JOQ06_019912</name>
</gene>
<evidence type="ECO:0000256" key="1">
    <source>
        <dbReference type="SAM" id="MobiDB-lite"/>
    </source>
</evidence>
<dbReference type="InterPro" id="IPR015943">
    <property type="entry name" value="WD40/YVTN_repeat-like_dom_sf"/>
</dbReference>
<feature type="region of interest" description="Disordered" evidence="1">
    <location>
        <begin position="55"/>
        <end position="74"/>
    </location>
</feature>
<comment type="caution">
    <text evidence="2">The sequence shown here is derived from an EMBL/GenBank/DDBJ whole genome shotgun (WGS) entry which is preliminary data.</text>
</comment>
<dbReference type="Proteomes" id="UP001219934">
    <property type="component" value="Unassembled WGS sequence"/>
</dbReference>
<dbReference type="AlphaFoldDB" id="A0AAD6FW07"/>
<dbReference type="Gene3D" id="2.130.10.10">
    <property type="entry name" value="YVTN repeat-like/Quinoprotein amine dehydrogenase"/>
    <property type="match status" value="1"/>
</dbReference>
<dbReference type="EMBL" id="JAPTMU010000001">
    <property type="protein sequence ID" value="KAJ4948378.1"/>
    <property type="molecule type" value="Genomic_DNA"/>
</dbReference>
<proteinExistence type="predicted"/>
<organism evidence="2 3">
    <name type="scientific">Pogonophryne albipinna</name>
    <dbReference type="NCBI Taxonomy" id="1090488"/>
    <lineage>
        <taxon>Eukaryota</taxon>
        <taxon>Metazoa</taxon>
        <taxon>Chordata</taxon>
        <taxon>Craniata</taxon>
        <taxon>Vertebrata</taxon>
        <taxon>Euteleostomi</taxon>
        <taxon>Actinopterygii</taxon>
        <taxon>Neopterygii</taxon>
        <taxon>Teleostei</taxon>
        <taxon>Neoteleostei</taxon>
        <taxon>Acanthomorphata</taxon>
        <taxon>Eupercaria</taxon>
        <taxon>Perciformes</taxon>
        <taxon>Notothenioidei</taxon>
        <taxon>Pogonophryne</taxon>
    </lineage>
</organism>
<name>A0AAD6FW07_9TELE</name>
<sequence length="74" mass="8351">MSSPLDKPQIISHFQKSLNYTVFDSKWIPCSAKFVCLGNYARGTGVMQIYEVQQGEASASSRRMDEDPVLNHLK</sequence>
<protein>
    <submittedName>
        <fullName evidence="2">Uncharacterized protein</fullName>
    </submittedName>
</protein>
<reference evidence="2" key="1">
    <citation type="submission" date="2022-11" db="EMBL/GenBank/DDBJ databases">
        <title>Chromosome-level genome of Pogonophryne albipinna.</title>
        <authorList>
            <person name="Jo E."/>
        </authorList>
    </citation>
    <scope>NUCLEOTIDE SEQUENCE</scope>
    <source>
        <strain evidence="2">SGF0006</strain>
        <tissue evidence="2">Muscle</tissue>
    </source>
</reference>
<evidence type="ECO:0000313" key="2">
    <source>
        <dbReference type="EMBL" id="KAJ4948378.1"/>
    </source>
</evidence>
<keyword evidence="3" id="KW-1185">Reference proteome</keyword>
<evidence type="ECO:0000313" key="3">
    <source>
        <dbReference type="Proteomes" id="UP001219934"/>
    </source>
</evidence>
<accession>A0AAD6FW07</accession>